<keyword evidence="1" id="KW-0812">Transmembrane</keyword>
<accession>L7VY33</accession>
<feature type="transmembrane region" description="Helical" evidence="1">
    <location>
        <begin position="6"/>
        <end position="25"/>
    </location>
</feature>
<dbReference type="EMBL" id="JX649906">
    <property type="protein sequence ID" value="AGC72584.1"/>
    <property type="molecule type" value="Genomic_DNA"/>
</dbReference>
<proteinExistence type="predicted"/>
<evidence type="ECO:0000313" key="2">
    <source>
        <dbReference type="EMBL" id="AGC72584.1"/>
    </source>
</evidence>
<organism evidence="2">
    <name type="scientific">uncultured bacterium A1Q1_fos_1870</name>
    <dbReference type="NCBI Taxonomy" id="1256554"/>
    <lineage>
        <taxon>Bacteria</taxon>
        <taxon>environmental samples</taxon>
    </lineage>
</organism>
<evidence type="ECO:0000256" key="1">
    <source>
        <dbReference type="SAM" id="Phobius"/>
    </source>
</evidence>
<protein>
    <submittedName>
        <fullName evidence="2">Uncharacterized protein</fullName>
    </submittedName>
</protein>
<keyword evidence="1" id="KW-0472">Membrane</keyword>
<name>L7VY33_9BACT</name>
<keyword evidence="1" id="KW-1133">Transmembrane helix</keyword>
<sequence>MPTYAPFAWLHTITFFVLPNITFVTKEDRESFRRSWNSTTKR</sequence>
<dbReference type="AlphaFoldDB" id="L7VY33"/>
<reference evidence="2" key="1">
    <citation type="submission" date="2012-09" db="EMBL/GenBank/DDBJ databases">
        <title>Metagenomic Characterization of a Microbial Community in Wastewater Detects High Levels of Antibiotic Resistance.</title>
        <authorList>
            <person name="Abrams M."/>
            <person name="Caldwell A."/>
            <person name="Vandaei E."/>
            <person name="Lee W."/>
            <person name="Perrott J."/>
            <person name="Khan S.Y."/>
            <person name="Ta J."/>
            <person name="Romero D."/>
            <person name="Nguyen V."/>
            <person name="Pourmand N."/>
            <person name="Ouverney C.C."/>
        </authorList>
    </citation>
    <scope>NUCLEOTIDE SEQUENCE</scope>
</reference>